<dbReference type="EMBL" id="WSTA01000010">
    <property type="protein sequence ID" value="MWB97683.1"/>
    <property type="molecule type" value="Genomic_DNA"/>
</dbReference>
<feature type="signal peptide" evidence="1">
    <location>
        <begin position="1"/>
        <end position="23"/>
    </location>
</feature>
<keyword evidence="1" id="KW-0732">Signal</keyword>
<reference evidence="2 3" key="1">
    <citation type="submission" date="2019-12" db="EMBL/GenBank/DDBJ databases">
        <authorList>
            <person name="Kim Y.S."/>
        </authorList>
    </citation>
    <scope>NUCLEOTIDE SEQUENCE [LARGE SCALE GENOMIC DNA]</scope>
    <source>
        <strain evidence="2 3">MMS17-SY077</strain>
    </source>
</reference>
<sequence length="157" mass="16004">MNRRLPRLAGVLVGAGLLTTALAGCAGTVAVDAAPDAANAACADVSVALPDTVAGQERRETNAQATAAWGDPAAVILRCGVQPLGPTTLPCQTVDGIDWVIDDSDAPRYLLTTYGREPAVEVYLDTELVADSTVRADLGAAIERIPATGGCTDETVG</sequence>
<dbReference type="Pfam" id="PF12028">
    <property type="entry name" value="DUF3515"/>
    <property type="match status" value="1"/>
</dbReference>
<dbReference type="PROSITE" id="PS51257">
    <property type="entry name" value="PROKAR_LIPOPROTEIN"/>
    <property type="match status" value="1"/>
</dbReference>
<dbReference type="InterPro" id="IPR021903">
    <property type="entry name" value="DUF3515"/>
</dbReference>
<dbReference type="Proteomes" id="UP000438182">
    <property type="component" value="Unassembled WGS sequence"/>
</dbReference>
<protein>
    <submittedName>
        <fullName evidence="2">DUF3515 family protein</fullName>
    </submittedName>
</protein>
<evidence type="ECO:0000313" key="3">
    <source>
        <dbReference type="Proteomes" id="UP000438182"/>
    </source>
</evidence>
<name>A0A6I4NTW8_9MICO</name>
<gene>
    <name evidence="2" type="ORF">GB864_03830</name>
</gene>
<feature type="chain" id="PRO_5039226190" evidence="1">
    <location>
        <begin position="24"/>
        <end position="157"/>
    </location>
</feature>
<comment type="caution">
    <text evidence="2">The sequence shown here is derived from an EMBL/GenBank/DDBJ whole genome shotgun (WGS) entry which is preliminary data.</text>
</comment>
<accession>A0A6I4NTW8</accession>
<proteinExistence type="predicted"/>
<organism evidence="2 3">
    <name type="scientific">Agromyces seonyuensis</name>
    <dbReference type="NCBI Taxonomy" id="2662446"/>
    <lineage>
        <taxon>Bacteria</taxon>
        <taxon>Bacillati</taxon>
        <taxon>Actinomycetota</taxon>
        <taxon>Actinomycetes</taxon>
        <taxon>Micrococcales</taxon>
        <taxon>Microbacteriaceae</taxon>
        <taxon>Agromyces</taxon>
    </lineage>
</organism>
<dbReference type="AlphaFoldDB" id="A0A6I4NTW8"/>
<evidence type="ECO:0000256" key="1">
    <source>
        <dbReference type="SAM" id="SignalP"/>
    </source>
</evidence>
<evidence type="ECO:0000313" key="2">
    <source>
        <dbReference type="EMBL" id="MWB97683.1"/>
    </source>
</evidence>
<dbReference type="RefSeq" id="WP_160423027.1">
    <property type="nucleotide sequence ID" value="NZ_WSTA01000010.1"/>
</dbReference>
<keyword evidence="3" id="KW-1185">Reference proteome</keyword>